<keyword evidence="3" id="KW-0547">Nucleotide-binding</keyword>
<comment type="caution">
    <text evidence="11">The sequence shown here is derived from an EMBL/GenBank/DDBJ whole genome shotgun (WGS) entry which is preliminary data.</text>
</comment>
<dbReference type="Proteomes" id="UP000467840">
    <property type="component" value="Chromosome 4"/>
</dbReference>
<feature type="compositionally biased region" description="Polar residues" evidence="7">
    <location>
        <begin position="929"/>
        <end position="950"/>
    </location>
</feature>
<dbReference type="InterPro" id="IPR036640">
    <property type="entry name" value="ABC1_TM_sf"/>
</dbReference>
<dbReference type="Pfam" id="PF00005">
    <property type="entry name" value="ABC_tran"/>
    <property type="match status" value="1"/>
</dbReference>
<feature type="compositionally biased region" description="Basic and acidic residues" evidence="7">
    <location>
        <begin position="812"/>
        <end position="833"/>
    </location>
</feature>
<proteinExistence type="predicted"/>
<dbReference type="EMBL" id="JAAGAX010000010">
    <property type="protein sequence ID" value="KAF2301663.1"/>
    <property type="molecule type" value="Genomic_DNA"/>
</dbReference>
<feature type="transmembrane region" description="Helical" evidence="8">
    <location>
        <begin position="134"/>
        <end position="163"/>
    </location>
</feature>
<dbReference type="Gene3D" id="1.20.1560.10">
    <property type="entry name" value="ABC transporter type 1, transmembrane domain"/>
    <property type="match status" value="1"/>
</dbReference>
<feature type="domain" description="ABC transmembrane type-1" evidence="10">
    <location>
        <begin position="75"/>
        <end position="279"/>
    </location>
</feature>
<comment type="subcellular location">
    <subcellularLocation>
        <location evidence="1">Membrane</location>
        <topology evidence="1">Multi-pass membrane protein</topology>
    </subcellularLocation>
</comment>
<keyword evidence="2 8" id="KW-0812">Transmembrane</keyword>
<dbReference type="InterPro" id="IPR039421">
    <property type="entry name" value="Type_1_exporter"/>
</dbReference>
<sequence>MWRALGRMWQLVAHDRWVIFAAFSALIVAAVSFGDLNTTFPDSVDLFCPEYSNCIIPSKRATLGVAMCYSRNMQVKRMRETLYSALLLQDISFFDNETVGDLTSRLGSDCQQVSRVIGNDLNLILRNAVQGTGALIYLLILSLPLGLCTLIICSTLAAVMLIYGMYQKKAAKLTQEFTASANQVAQEAFSLMRTVRIYGTENLELERYKLWLEKLAGISLRQSAAYGFWNLSFNTLYHSTQVIAVLVGGTFILGGRITAEKLTKFILYSLKLQRLVGQIEFVNVSFYYPSRAAIPVLQHVNLSVHPGQVVAIVGLSGSGKSTLVNLLLRLYEPTNGQILIDGFPLRELDIKWFRERIGYVGQKDVEWAAKQAYAHDFISSLPNGYETVVDDDLLSGGQKQRIAIARAILRDPAILILDEATSALDAERMGKSKLGAPKLGLPRTFLAHNNAEDWAARARAWAAQKAAMEDHHPQPQFTQVGRTEEQNWFPQTVDSHYQDIQQHPFPSSGYQQFPASAATLHQQPIAYSQENASFNSGESSNVPEGHLPYNVSGGTSSGALTTSPSVLQQEVPSSYSSVTGKEETIDQKDQLYKSLPLPLSSSQEGQHHVQPSLPACGGSIFNEQPFAYGNQGADLTVDLSNQPLDFASGVSRDHDPHVQSSYTAHHDSAGNVRGLGHVALLPSINSWTPAVATGSVYPPIPPGLPSGPQHDPLVAIPSPVSGHAAPPFGSFPGPPTIPSAGVPYVLGPGTALHPTAGFPGDAYGVSNVSERPKKASVPNWLKEEIIKNASVITRSSLEHPNEETQSIDDESVDKSFGKGDQADSKSIDSSRSTEEEDEDEDDEEAARNAAINQEIKRVLTEVLLKVTDELFDEIATKVLHEDDLTVEVEHDTVTSNHKAAPSPPEVPTLKASAKVLVPVKARESETEDSSSMSNLRKNGLLQQSSNSIPKFSQDMHDVAENGSSPLELGMNSGGQTNLENDLSKTNSIESKSKISAAFSELSEPKVASGAMDLEINVDSRKTIHTTNGSGMRSALGENVVEDSQVRETRMKSNEDNRHENKRSYSGKDIKEAQHGSRVDEKGDGNRRRQDEMHLRKEKTDNQNGSKERMKERGDRTGENAKESESRKRSSHLDVKEDRKEAEKLQRSSAKEDNRKRGRVKDKEEDRARHKRASDSSRHKRRRSSSTSSRGRNSKDNDSSAEVSDDSKRKLHSRKRNLSPSPVRSRRRHVVYNPIPVKLFVASWGGFGEPDVVWALLFDKFRGHLIASILSAGILPTLLLRLPGEGGQGPDHLQGGTDDSRGGYLGMILAQK</sequence>
<dbReference type="PROSITE" id="PS00211">
    <property type="entry name" value="ABC_TRANSPORTER_1"/>
    <property type="match status" value="1"/>
</dbReference>
<dbReference type="InterPro" id="IPR003439">
    <property type="entry name" value="ABC_transporter-like_ATP-bd"/>
</dbReference>
<evidence type="ECO:0008006" key="13">
    <source>
        <dbReference type="Google" id="ProtNLM"/>
    </source>
</evidence>
<dbReference type="SUPFAM" id="SSF52540">
    <property type="entry name" value="P-loop containing nucleoside triphosphate hydrolases"/>
    <property type="match status" value="1"/>
</dbReference>
<dbReference type="PANTHER" id="PTHR24222:SF64">
    <property type="entry name" value="ABC TRANSPORTER B FAMILY MEMBER 26, CHLOROPLASTIC"/>
    <property type="match status" value="1"/>
</dbReference>
<evidence type="ECO:0000256" key="7">
    <source>
        <dbReference type="SAM" id="MobiDB-lite"/>
    </source>
</evidence>
<dbReference type="PANTHER" id="PTHR24222">
    <property type="entry name" value="ABC TRANSPORTER B FAMILY"/>
    <property type="match status" value="1"/>
</dbReference>
<dbReference type="InterPro" id="IPR027417">
    <property type="entry name" value="P-loop_NTPase"/>
</dbReference>
<feature type="compositionally biased region" description="Polar residues" evidence="7">
    <location>
        <begin position="973"/>
        <end position="986"/>
    </location>
</feature>
<protein>
    <recommendedName>
        <fullName evidence="13">ABC transmembrane type-1 domain-containing protein</fullName>
    </recommendedName>
</protein>
<evidence type="ECO:0000256" key="2">
    <source>
        <dbReference type="ARBA" id="ARBA00022692"/>
    </source>
</evidence>
<feature type="region of interest" description="Disordered" evidence="7">
    <location>
        <begin position="1022"/>
        <end position="1224"/>
    </location>
</feature>
<evidence type="ECO:0000313" key="11">
    <source>
        <dbReference type="EMBL" id="KAF2301663.1"/>
    </source>
</evidence>
<dbReference type="SUPFAM" id="SSF90123">
    <property type="entry name" value="ABC transporter transmembrane region"/>
    <property type="match status" value="1"/>
</dbReference>
<evidence type="ECO:0000256" key="1">
    <source>
        <dbReference type="ARBA" id="ARBA00004141"/>
    </source>
</evidence>
<dbReference type="SMART" id="SM00382">
    <property type="entry name" value="AAA"/>
    <property type="match status" value="1"/>
</dbReference>
<feature type="region of interest" description="Disordered" evidence="7">
    <location>
        <begin position="796"/>
        <end position="846"/>
    </location>
</feature>
<feature type="compositionally biased region" description="Polar residues" evidence="7">
    <location>
        <begin position="533"/>
        <end position="542"/>
    </location>
</feature>
<feature type="compositionally biased region" description="Acidic residues" evidence="7">
    <location>
        <begin position="834"/>
        <end position="844"/>
    </location>
</feature>
<keyword evidence="12" id="KW-1185">Reference proteome</keyword>
<dbReference type="Pfam" id="PF00664">
    <property type="entry name" value="ABC_membrane"/>
    <property type="match status" value="1"/>
</dbReference>
<accession>A0A6A6LNF9</accession>
<dbReference type="GO" id="GO:0140359">
    <property type="term" value="F:ABC-type transporter activity"/>
    <property type="evidence" value="ECO:0007669"/>
    <property type="project" value="InterPro"/>
</dbReference>
<dbReference type="InterPro" id="IPR003593">
    <property type="entry name" value="AAA+_ATPase"/>
</dbReference>
<dbReference type="GO" id="GO:0009941">
    <property type="term" value="C:chloroplast envelope"/>
    <property type="evidence" value="ECO:0007669"/>
    <property type="project" value="TreeGrafter"/>
</dbReference>
<evidence type="ECO:0000256" key="8">
    <source>
        <dbReference type="SAM" id="Phobius"/>
    </source>
</evidence>
<organism evidence="11 12">
    <name type="scientific">Hevea brasiliensis</name>
    <name type="common">Para rubber tree</name>
    <name type="synonym">Siphonia brasiliensis</name>
    <dbReference type="NCBI Taxonomy" id="3981"/>
    <lineage>
        <taxon>Eukaryota</taxon>
        <taxon>Viridiplantae</taxon>
        <taxon>Streptophyta</taxon>
        <taxon>Embryophyta</taxon>
        <taxon>Tracheophyta</taxon>
        <taxon>Spermatophyta</taxon>
        <taxon>Magnoliopsida</taxon>
        <taxon>eudicotyledons</taxon>
        <taxon>Gunneridae</taxon>
        <taxon>Pentapetalae</taxon>
        <taxon>rosids</taxon>
        <taxon>fabids</taxon>
        <taxon>Malpighiales</taxon>
        <taxon>Euphorbiaceae</taxon>
        <taxon>Crotonoideae</taxon>
        <taxon>Micrandreae</taxon>
        <taxon>Hevea</taxon>
    </lineage>
</organism>
<dbReference type="PROSITE" id="PS50893">
    <property type="entry name" value="ABC_TRANSPORTER_2"/>
    <property type="match status" value="1"/>
</dbReference>
<name>A0A6A6LNF9_HEVBR</name>
<keyword evidence="6 8" id="KW-0472">Membrane</keyword>
<dbReference type="InterPro" id="IPR011527">
    <property type="entry name" value="ABC1_TM_dom"/>
</dbReference>
<dbReference type="PROSITE" id="PS50929">
    <property type="entry name" value="ABC_TM1F"/>
    <property type="match status" value="1"/>
</dbReference>
<evidence type="ECO:0000256" key="5">
    <source>
        <dbReference type="ARBA" id="ARBA00022989"/>
    </source>
</evidence>
<dbReference type="GO" id="GO:0005524">
    <property type="term" value="F:ATP binding"/>
    <property type="evidence" value="ECO:0007669"/>
    <property type="project" value="UniProtKB-KW"/>
</dbReference>
<keyword evidence="5 8" id="KW-1133">Transmembrane helix</keyword>
<evidence type="ECO:0000256" key="4">
    <source>
        <dbReference type="ARBA" id="ARBA00022840"/>
    </source>
</evidence>
<dbReference type="GO" id="GO:0016020">
    <property type="term" value="C:membrane"/>
    <property type="evidence" value="ECO:0007669"/>
    <property type="project" value="UniProtKB-SubCell"/>
</dbReference>
<dbReference type="InterPro" id="IPR017871">
    <property type="entry name" value="ABC_transporter-like_CS"/>
</dbReference>
<feature type="region of interest" description="Disordered" evidence="7">
    <location>
        <begin position="533"/>
        <end position="584"/>
    </location>
</feature>
<evidence type="ECO:0000256" key="6">
    <source>
        <dbReference type="ARBA" id="ARBA00023136"/>
    </source>
</evidence>
<feature type="compositionally biased region" description="Basic and acidic residues" evidence="7">
    <location>
        <begin position="1043"/>
        <end position="1176"/>
    </location>
</feature>
<gene>
    <name evidence="11" type="ORF">GH714_028539</name>
</gene>
<feature type="domain" description="ABC transporter" evidence="9">
    <location>
        <begin position="279"/>
        <end position="490"/>
    </location>
</feature>
<evidence type="ECO:0000256" key="3">
    <source>
        <dbReference type="ARBA" id="ARBA00022741"/>
    </source>
</evidence>
<evidence type="ECO:0000259" key="10">
    <source>
        <dbReference type="PROSITE" id="PS50929"/>
    </source>
</evidence>
<keyword evidence="4" id="KW-0067">ATP-binding</keyword>
<feature type="compositionally biased region" description="Polar residues" evidence="7">
    <location>
        <begin position="566"/>
        <end position="579"/>
    </location>
</feature>
<reference evidence="11 12" key="1">
    <citation type="journal article" date="2020" name="Mol. Plant">
        <title>The Chromosome-Based Rubber Tree Genome Provides New Insights into Spurge Genome Evolution and Rubber Biosynthesis.</title>
        <authorList>
            <person name="Liu J."/>
            <person name="Shi C."/>
            <person name="Shi C.C."/>
            <person name="Li W."/>
            <person name="Zhang Q.J."/>
            <person name="Zhang Y."/>
            <person name="Li K."/>
            <person name="Lu H.F."/>
            <person name="Shi C."/>
            <person name="Zhu S.T."/>
            <person name="Xiao Z.Y."/>
            <person name="Nan H."/>
            <person name="Yue Y."/>
            <person name="Zhu X.G."/>
            <person name="Wu Y."/>
            <person name="Hong X.N."/>
            <person name="Fan G.Y."/>
            <person name="Tong Y."/>
            <person name="Zhang D."/>
            <person name="Mao C.L."/>
            <person name="Liu Y.L."/>
            <person name="Hao S.J."/>
            <person name="Liu W.Q."/>
            <person name="Lv M.Q."/>
            <person name="Zhang H.B."/>
            <person name="Liu Y."/>
            <person name="Hu-Tang G.R."/>
            <person name="Wang J.P."/>
            <person name="Wang J.H."/>
            <person name="Sun Y.H."/>
            <person name="Ni S.B."/>
            <person name="Chen W.B."/>
            <person name="Zhang X.C."/>
            <person name="Jiao Y.N."/>
            <person name="Eichler E.E."/>
            <person name="Li G.H."/>
            <person name="Liu X."/>
            <person name="Gao L.Z."/>
        </authorList>
    </citation>
    <scope>NUCLEOTIDE SEQUENCE [LARGE SCALE GENOMIC DNA]</scope>
    <source>
        <strain evidence="12">cv. GT1</strain>
        <tissue evidence="11">Leaf</tissue>
    </source>
</reference>
<feature type="region of interest" description="Disordered" evidence="7">
    <location>
        <begin position="919"/>
        <end position="986"/>
    </location>
</feature>
<evidence type="ECO:0000259" key="9">
    <source>
        <dbReference type="PROSITE" id="PS50893"/>
    </source>
</evidence>
<dbReference type="GO" id="GO:0016887">
    <property type="term" value="F:ATP hydrolysis activity"/>
    <property type="evidence" value="ECO:0007669"/>
    <property type="project" value="InterPro"/>
</dbReference>
<dbReference type="Gene3D" id="3.40.50.300">
    <property type="entry name" value="P-loop containing nucleotide triphosphate hydrolases"/>
    <property type="match status" value="2"/>
</dbReference>
<evidence type="ECO:0000313" key="12">
    <source>
        <dbReference type="Proteomes" id="UP000467840"/>
    </source>
</evidence>
<feature type="compositionally biased region" description="Low complexity" evidence="7">
    <location>
        <begin position="552"/>
        <end position="565"/>
    </location>
</feature>